<evidence type="ECO:0000313" key="4">
    <source>
        <dbReference type="Proteomes" id="UP000032366"/>
    </source>
</evidence>
<feature type="domain" description="RNase H type-1" evidence="1">
    <location>
        <begin position="1"/>
        <end position="126"/>
    </location>
</feature>
<dbReference type="SUPFAM" id="SSF53098">
    <property type="entry name" value="Ribonuclease H-like"/>
    <property type="match status" value="1"/>
</dbReference>
<evidence type="ECO:0000313" key="2">
    <source>
        <dbReference type="EMBL" id="KIX89801.1"/>
    </source>
</evidence>
<dbReference type="Gene3D" id="3.30.420.10">
    <property type="entry name" value="Ribonuclease H-like superfamily/Ribonuclease H"/>
    <property type="match status" value="1"/>
</dbReference>
<dbReference type="GO" id="GO:0003676">
    <property type="term" value="F:nucleic acid binding"/>
    <property type="evidence" value="ECO:0007669"/>
    <property type="project" value="InterPro"/>
</dbReference>
<dbReference type="Proteomes" id="UP000254100">
    <property type="component" value="Unassembled WGS sequence"/>
</dbReference>
<dbReference type="InterPro" id="IPR036397">
    <property type="entry name" value="RNaseH_sf"/>
</dbReference>
<dbReference type="EMBL" id="JXWY01000175">
    <property type="protein sequence ID" value="KIX89801.1"/>
    <property type="molecule type" value="Genomic_DNA"/>
</dbReference>
<dbReference type="PANTHER" id="PTHR48475">
    <property type="entry name" value="RIBONUCLEASE H"/>
    <property type="match status" value="1"/>
</dbReference>
<keyword evidence="4" id="KW-1185">Reference proteome</keyword>
<dbReference type="PROSITE" id="PS50879">
    <property type="entry name" value="RNASE_H_1"/>
    <property type="match status" value="1"/>
</dbReference>
<dbReference type="InterPro" id="IPR002156">
    <property type="entry name" value="RNaseH_domain"/>
</dbReference>
<dbReference type="Pfam" id="PF13456">
    <property type="entry name" value="RVT_3"/>
    <property type="match status" value="1"/>
</dbReference>
<dbReference type="AlphaFoldDB" id="A0A0D6XNJ5"/>
<name>A0A0D6XNJ5_9STAP</name>
<protein>
    <submittedName>
        <fullName evidence="3">RNase HI</fullName>
    </submittedName>
    <submittedName>
        <fullName evidence="2">Ribonuclease H</fullName>
    </submittedName>
</protein>
<dbReference type="Proteomes" id="UP000032366">
    <property type="component" value="Unassembled WGS sequence"/>
</dbReference>
<reference evidence="3 5" key="2">
    <citation type="submission" date="2018-06" db="EMBL/GenBank/DDBJ databases">
        <authorList>
            <consortium name="Pathogen Informatics"/>
            <person name="Doyle S."/>
        </authorList>
    </citation>
    <scope>NUCLEOTIDE SEQUENCE [LARGE SCALE GENOMIC DNA]</scope>
    <source>
        <strain evidence="3 5">NCTC13832</strain>
    </source>
</reference>
<dbReference type="STRING" id="569857.TP70_11625"/>
<dbReference type="RefSeq" id="WP_044361789.1">
    <property type="nucleotide sequence ID" value="NZ_JXWY01000175.1"/>
</dbReference>
<evidence type="ECO:0000259" key="1">
    <source>
        <dbReference type="PROSITE" id="PS50879"/>
    </source>
</evidence>
<dbReference type="PANTHER" id="PTHR48475:SF1">
    <property type="entry name" value="RNASE H TYPE-1 DOMAIN-CONTAINING PROTEIN"/>
    <property type="match status" value="1"/>
</dbReference>
<dbReference type="GO" id="GO:0004523">
    <property type="term" value="F:RNA-DNA hybrid ribonuclease activity"/>
    <property type="evidence" value="ECO:0007669"/>
    <property type="project" value="InterPro"/>
</dbReference>
<reference evidence="2 4" key="1">
    <citation type="submission" date="2015-01" db="EMBL/GenBank/DDBJ databases">
        <authorList>
            <person name="Guo J."/>
        </authorList>
    </citation>
    <scope>NUCLEOTIDE SEQUENCE [LARGE SCALE GENOMIC DNA]</scope>
    <source>
        <strain evidence="2 4">DSM 22147</strain>
    </source>
</reference>
<organism evidence="3 5">
    <name type="scientific">Staphylococcus microti</name>
    <dbReference type="NCBI Taxonomy" id="569857"/>
    <lineage>
        <taxon>Bacteria</taxon>
        <taxon>Bacillati</taxon>
        <taxon>Bacillota</taxon>
        <taxon>Bacilli</taxon>
        <taxon>Bacillales</taxon>
        <taxon>Staphylococcaceae</taxon>
        <taxon>Staphylococcus</taxon>
    </lineage>
</organism>
<sequence>MAKIYFDAATKGNPGMSACGIVIVEKAERHTYAQVLGEMDNHSAEWEALIYALQQAIALQVPNALIYTDSQLIEDAVNRNYVKNKQFKPYLEKFNQHAQKFDLCFVKWVPRGQNKEANQLAQQTLYRATKQ</sequence>
<evidence type="ECO:0000313" key="3">
    <source>
        <dbReference type="EMBL" id="SUM57646.1"/>
    </source>
</evidence>
<proteinExistence type="predicted"/>
<evidence type="ECO:0000313" key="5">
    <source>
        <dbReference type="Proteomes" id="UP000254100"/>
    </source>
</evidence>
<dbReference type="OrthoDB" id="7845843at2"/>
<accession>A0A0D6XNJ5</accession>
<gene>
    <name evidence="3" type="primary">rnhA</name>
    <name evidence="3" type="ORF">NCTC13832_01332</name>
    <name evidence="2" type="ORF">TP70_11625</name>
</gene>
<dbReference type="CDD" id="cd09279">
    <property type="entry name" value="RNase_HI_like"/>
    <property type="match status" value="1"/>
</dbReference>
<dbReference type="InterPro" id="IPR012337">
    <property type="entry name" value="RNaseH-like_sf"/>
</dbReference>
<dbReference type="EMBL" id="UHDT01000001">
    <property type="protein sequence ID" value="SUM57646.1"/>
    <property type="molecule type" value="Genomic_DNA"/>
</dbReference>